<dbReference type="Proteomes" id="UP000018837">
    <property type="component" value="Unassembled WGS sequence"/>
</dbReference>
<proteinExistence type="predicted"/>
<feature type="region of interest" description="Disordered" evidence="1">
    <location>
        <begin position="240"/>
        <end position="311"/>
    </location>
</feature>
<sequence>MNNKKNLSIEIFNVKMLMVEEDFGYLGFVKGDLSLLPLETSAPGFSPRLKTSVDSFLSAFGEFDDALKASAALPSVAVAAKNDQLRDAAWSAMYAYVKGSLYHPNAEIAGIASDALKLFSKYGNALHMNQAKESGILENLIPDLHAMGNEKLTKAGLKPYLDDLEQKQKAFQESVKARSAEEGDRLLGIVKEKRAAADEAYRDLICSVNSLVHLHGDEHYKAFVKSANAIIKRQEEQVELRRTMAKKKREKDPKLPKEPKPNAPKPDDKPDIKHPEEGPKKPDPKKPEEGGGKKPEGGGTGGDPDIRLPEE</sequence>
<feature type="compositionally biased region" description="Basic and acidic residues" evidence="1">
    <location>
        <begin position="250"/>
        <end position="296"/>
    </location>
</feature>
<evidence type="ECO:0000313" key="3">
    <source>
        <dbReference type="Proteomes" id="UP000018837"/>
    </source>
</evidence>
<evidence type="ECO:0000256" key="1">
    <source>
        <dbReference type="SAM" id="MobiDB-lite"/>
    </source>
</evidence>
<name>W2C4J8_9BACT</name>
<organism evidence="2 3">
    <name type="scientific">Tannerella sp. oral taxon BU063 isolate Cell 2</name>
    <dbReference type="NCBI Taxonomy" id="1411148"/>
    <lineage>
        <taxon>Bacteria</taxon>
        <taxon>Pseudomonadati</taxon>
        <taxon>Bacteroidota</taxon>
        <taxon>Bacteroidia</taxon>
        <taxon>Bacteroidales</taxon>
        <taxon>Tannerellaceae</taxon>
        <taxon>Tannerella</taxon>
    </lineage>
</organism>
<dbReference type="Pfam" id="PF19775">
    <property type="entry name" value="DUF6261"/>
    <property type="match status" value="1"/>
</dbReference>
<comment type="caution">
    <text evidence="2">The sequence shown here is derived from an EMBL/GenBank/DDBJ whole genome shotgun (WGS) entry which is preliminary data.</text>
</comment>
<protein>
    <submittedName>
        <fullName evidence="2">Uncharacterized protein</fullName>
    </submittedName>
</protein>
<evidence type="ECO:0000313" key="2">
    <source>
        <dbReference type="EMBL" id="ETK02109.1"/>
    </source>
</evidence>
<reference evidence="2 3" key="1">
    <citation type="submission" date="2013-11" db="EMBL/GenBank/DDBJ databases">
        <title>Single cell genomics of uncultured Tannerella BU063 (oral taxon 286).</title>
        <authorList>
            <person name="Beall C.J."/>
            <person name="Campbell A.G."/>
            <person name="Griffen A.L."/>
            <person name="Podar M."/>
            <person name="Leys E.J."/>
        </authorList>
    </citation>
    <scope>NUCLEOTIDE SEQUENCE [LARGE SCALE GENOMIC DNA]</scope>
    <source>
        <strain evidence="2">Cell 2</strain>
    </source>
</reference>
<dbReference type="PATRIC" id="fig|1411148.3.peg.913"/>
<gene>
    <name evidence="2" type="ORF">N425_06170</name>
</gene>
<accession>W2C4J8</accession>
<dbReference type="InterPro" id="IPR046228">
    <property type="entry name" value="DUF6261"/>
</dbReference>
<dbReference type="AlphaFoldDB" id="W2C4J8"/>
<dbReference type="EMBL" id="AYUF01000409">
    <property type="protein sequence ID" value="ETK02109.1"/>
    <property type="molecule type" value="Genomic_DNA"/>
</dbReference>